<gene>
    <name evidence="1" type="ORF">FA95DRAFT_1603566</name>
</gene>
<organism evidence="1 2">
    <name type="scientific">Auriscalpium vulgare</name>
    <dbReference type="NCBI Taxonomy" id="40419"/>
    <lineage>
        <taxon>Eukaryota</taxon>
        <taxon>Fungi</taxon>
        <taxon>Dikarya</taxon>
        <taxon>Basidiomycota</taxon>
        <taxon>Agaricomycotina</taxon>
        <taxon>Agaricomycetes</taxon>
        <taxon>Russulales</taxon>
        <taxon>Auriscalpiaceae</taxon>
        <taxon>Auriscalpium</taxon>
    </lineage>
</organism>
<accession>A0ACB8S2T7</accession>
<reference evidence="1" key="1">
    <citation type="submission" date="2021-02" db="EMBL/GenBank/DDBJ databases">
        <authorList>
            <consortium name="DOE Joint Genome Institute"/>
            <person name="Ahrendt S."/>
            <person name="Looney B.P."/>
            <person name="Miyauchi S."/>
            <person name="Morin E."/>
            <person name="Drula E."/>
            <person name="Courty P.E."/>
            <person name="Chicoki N."/>
            <person name="Fauchery L."/>
            <person name="Kohler A."/>
            <person name="Kuo A."/>
            <person name="Labutti K."/>
            <person name="Pangilinan J."/>
            <person name="Lipzen A."/>
            <person name="Riley R."/>
            <person name="Andreopoulos W."/>
            <person name="He G."/>
            <person name="Johnson J."/>
            <person name="Barry K.W."/>
            <person name="Grigoriev I.V."/>
            <person name="Nagy L."/>
            <person name="Hibbett D."/>
            <person name="Henrissat B."/>
            <person name="Matheny P.B."/>
            <person name="Labbe J."/>
            <person name="Martin F."/>
        </authorList>
    </citation>
    <scope>NUCLEOTIDE SEQUENCE</scope>
    <source>
        <strain evidence="1">FP105234-sp</strain>
    </source>
</reference>
<dbReference type="Proteomes" id="UP000814033">
    <property type="component" value="Unassembled WGS sequence"/>
</dbReference>
<sequence length="908" mass="99334">MAATMPAPNHLAVLDQHHLAELGFGEHIPLPFLCVHHAFEHHTRLQPHAIAAEHLDDRISYAELDRSANSLANALRAEGVLPGSRVSILVQRSIHMLVGILAVLKAGGTYVPLDAGVVTQSTLEVILRDSQSVVVLALKQDAARAQSTGLPIVPLDDVVLRGSDASDIPKPEDKSSPGDSICYIYTTGTDDQIRGIDITHANIVNLVCLSPMKVGMEPGRRVGQSMDISSDLAAWEILGSLSNGSTLCIRGNSSKQWRELMKAVDVAIAVPSVMMSLNPDDYPNLKFVVSAGDDCPQSLADAWAERATFFVAGGHTETTIANTMRVHVKGSAVNVGRPTPNNSVYILDNDLISLPKGKAGVIWAGGLGLSRGYVNSPENTAEKFKLDPYRNGGGFMFNTGVIGRWLDDGCLENLGHSDDEDDVETVDRAAEGSATNLGDSGDSLPRVYDGTEDIYLPSLTLNGGPTPTSGRSSMEGGKTSASHLEKALPWEGYKEDHIPEKTQGKVVRNLRHQIFDLYRRLFSVVFVANLGIFIATVVRGSNANHLGLIVLSNLFVAILMRQEYVVNAFFTVFTAVPRSWPLSVRRVAARVYHIGGIHSGAGVSGTLWLIYFVVQATIEVAGDGPTSIATLVVSYIILLELFVIVALAHPTYRRIYHDSFEAVHRFLGWTAVALVWAQVILLNNDYRPRDLPLRQALIHSAPFWLVVVMTASIILPWLRLRKVNVRSEVLSNHALRIHYDYVTPIPGTFTRVSDNPLMEWHGAGDWTSHKIANPPQKIWIRGLPTCGVMNIVPMFRRLIIVATGSGIAPCAPHVFAARLPIRLLWTSPNVRETFGNELVDALLDKEPNAVIYDTRLYGKPDMVKLTYRMFRDFNAEAVCIISNEPLTRKVVYGLTSRGIPAFGAIWDS</sequence>
<keyword evidence="2" id="KW-1185">Reference proteome</keyword>
<proteinExistence type="predicted"/>
<dbReference type="EMBL" id="MU275862">
    <property type="protein sequence ID" value="KAI0050376.1"/>
    <property type="molecule type" value="Genomic_DNA"/>
</dbReference>
<evidence type="ECO:0000313" key="1">
    <source>
        <dbReference type="EMBL" id="KAI0050376.1"/>
    </source>
</evidence>
<comment type="caution">
    <text evidence="1">The sequence shown here is derived from an EMBL/GenBank/DDBJ whole genome shotgun (WGS) entry which is preliminary data.</text>
</comment>
<protein>
    <submittedName>
        <fullName evidence="1">Nonribosomal peptide synthetase 12</fullName>
    </submittedName>
</protein>
<name>A0ACB8S2T7_9AGAM</name>
<reference evidence="1" key="2">
    <citation type="journal article" date="2022" name="New Phytol.">
        <title>Evolutionary transition to the ectomycorrhizal habit in the genomes of a hyperdiverse lineage of mushroom-forming fungi.</title>
        <authorList>
            <person name="Looney B."/>
            <person name="Miyauchi S."/>
            <person name="Morin E."/>
            <person name="Drula E."/>
            <person name="Courty P.E."/>
            <person name="Kohler A."/>
            <person name="Kuo A."/>
            <person name="LaButti K."/>
            <person name="Pangilinan J."/>
            <person name="Lipzen A."/>
            <person name="Riley R."/>
            <person name="Andreopoulos W."/>
            <person name="He G."/>
            <person name="Johnson J."/>
            <person name="Nolan M."/>
            <person name="Tritt A."/>
            <person name="Barry K.W."/>
            <person name="Grigoriev I.V."/>
            <person name="Nagy L.G."/>
            <person name="Hibbett D."/>
            <person name="Henrissat B."/>
            <person name="Matheny P.B."/>
            <person name="Labbe J."/>
            <person name="Martin F.M."/>
        </authorList>
    </citation>
    <scope>NUCLEOTIDE SEQUENCE</scope>
    <source>
        <strain evidence="1">FP105234-sp</strain>
    </source>
</reference>
<evidence type="ECO:0000313" key="2">
    <source>
        <dbReference type="Proteomes" id="UP000814033"/>
    </source>
</evidence>